<evidence type="ECO:0000259" key="14">
    <source>
        <dbReference type="PROSITE" id="PS50950"/>
    </source>
</evidence>
<protein>
    <recommendedName>
        <fullName evidence="14">THAP-type domain-containing protein</fullName>
    </recommendedName>
</protein>
<keyword evidence="5" id="KW-0862">Zinc</keyword>
<dbReference type="Pfam" id="PF05485">
    <property type="entry name" value="THAP"/>
    <property type="match status" value="1"/>
</dbReference>
<dbReference type="GO" id="GO:0008270">
    <property type="term" value="F:zinc ion binding"/>
    <property type="evidence" value="ECO:0007669"/>
    <property type="project" value="UniProtKB-KW"/>
</dbReference>
<dbReference type="Gene3D" id="6.20.210.20">
    <property type="entry name" value="THAP domain"/>
    <property type="match status" value="1"/>
</dbReference>
<dbReference type="Proteomes" id="UP000821837">
    <property type="component" value="Unassembled WGS sequence"/>
</dbReference>
<dbReference type="SUPFAM" id="SSF56219">
    <property type="entry name" value="DNase I-like"/>
    <property type="match status" value="1"/>
</dbReference>
<reference evidence="15" key="2">
    <citation type="submission" date="2021-09" db="EMBL/GenBank/DDBJ databases">
        <authorList>
            <person name="Jia N."/>
            <person name="Wang J."/>
            <person name="Shi W."/>
            <person name="Du L."/>
            <person name="Sun Y."/>
            <person name="Zhan W."/>
            <person name="Jiang J."/>
            <person name="Wang Q."/>
            <person name="Zhang B."/>
            <person name="Ji P."/>
            <person name="Sakyi L.B."/>
            <person name="Cui X."/>
            <person name="Yuan T."/>
            <person name="Jiang B."/>
            <person name="Yang W."/>
            <person name="Lam T.T.-Y."/>
            <person name="Chang Q."/>
            <person name="Ding S."/>
            <person name="Wang X."/>
            <person name="Zhu J."/>
            <person name="Ruan X."/>
            <person name="Zhao L."/>
            <person name="Wei J."/>
            <person name="Que T."/>
            <person name="Du C."/>
            <person name="Cheng J."/>
            <person name="Dai P."/>
            <person name="Han X."/>
            <person name="Huang E."/>
            <person name="Gao Y."/>
            <person name="Liu J."/>
            <person name="Shao H."/>
            <person name="Ye R."/>
            <person name="Li L."/>
            <person name="Wei W."/>
            <person name="Wang X."/>
            <person name="Wang C."/>
            <person name="Huo Q."/>
            <person name="Li W."/>
            <person name="Guo W."/>
            <person name="Chen H."/>
            <person name="Chen S."/>
            <person name="Zhou L."/>
            <person name="Zhou L."/>
            <person name="Ni X."/>
            <person name="Tian J."/>
            <person name="Zhou Y."/>
            <person name="Sheng Y."/>
            <person name="Liu T."/>
            <person name="Pan Y."/>
            <person name="Xia L."/>
            <person name="Li J."/>
            <person name="Zhao F."/>
            <person name="Cao W."/>
        </authorList>
    </citation>
    <scope>NUCLEOTIDE SEQUENCE</scope>
    <source>
        <strain evidence="15">Rsan-2018</strain>
        <tissue evidence="15">Larvae</tissue>
    </source>
</reference>
<accession>A0A9D4SR61</accession>
<evidence type="ECO:0000256" key="9">
    <source>
        <dbReference type="ARBA" id="ARBA00023163"/>
    </source>
</evidence>
<sequence>MAPDVILLQEPNCTPSLAGFEAYGKFSKLGDKLLICGDFNAAHSVWGYPKNTGKGTELWDNICNMRFTLLSDPAQRTRVGNSFSRDTCPDLTMIRATGAVISSGPLDETLGSDHYIVATVLPLASSRRPEHSPDRLLQELQARYIPSGASPSTTHAWRVSADCSARLSPLYARHRRGAALCSDTIVRLAGMVSARAVVFAVPRSDQRKKQPGVSFHEIPADATLREQWLKVISRKNWQPNSTSNYSAVCSLHFLDADFREDTKRRMLKPGQHRRSREQNVSDSTLSVDCVDVPMSDNSSVASQDFMQQCCTSRACENSDERPGSNSAERMLHPGQTAYAMRSFGTQTNDRSSSAAFLQSKKWREKEKALKAQNERLRSTVDAYKKELERLKEECHVSKFLRVVKDSELADWRSDFLWRSRRSVVSEAGAASRQSGKTRWPRANNRIAADVPGISNLSV</sequence>
<dbReference type="GO" id="GO:0005654">
    <property type="term" value="C:nucleoplasm"/>
    <property type="evidence" value="ECO:0007669"/>
    <property type="project" value="UniProtKB-SubCell"/>
</dbReference>
<evidence type="ECO:0000256" key="4">
    <source>
        <dbReference type="ARBA" id="ARBA00022771"/>
    </source>
</evidence>
<keyword evidence="11" id="KW-0131">Cell cycle</keyword>
<comment type="similarity">
    <text evidence="2">Belongs to the THAP1 family.</text>
</comment>
<dbReference type="PANTHER" id="PTHR46600:SF1">
    <property type="entry name" value="THAP DOMAIN-CONTAINING PROTEIN 1"/>
    <property type="match status" value="1"/>
</dbReference>
<feature type="domain" description="THAP-type" evidence="14">
    <location>
        <begin position="191"/>
        <end position="276"/>
    </location>
</feature>
<keyword evidence="4 12" id="KW-0863">Zinc-finger</keyword>
<evidence type="ECO:0000313" key="16">
    <source>
        <dbReference type="Proteomes" id="UP000821837"/>
    </source>
</evidence>
<dbReference type="Pfam" id="PF14529">
    <property type="entry name" value="Exo_endo_phos_2"/>
    <property type="match status" value="1"/>
</dbReference>
<name>A0A9D4SR61_RHISA</name>
<keyword evidence="7 13" id="KW-0175">Coiled coil</keyword>
<gene>
    <name evidence="15" type="ORF">HPB52_016609</name>
</gene>
<dbReference type="InterPro" id="IPR036691">
    <property type="entry name" value="Endo/exonu/phosph_ase_sf"/>
</dbReference>
<proteinExistence type="inferred from homology"/>
<keyword evidence="3" id="KW-0479">Metal-binding</keyword>
<evidence type="ECO:0000256" key="6">
    <source>
        <dbReference type="ARBA" id="ARBA00023015"/>
    </source>
</evidence>
<dbReference type="GO" id="GO:0043565">
    <property type="term" value="F:sequence-specific DNA binding"/>
    <property type="evidence" value="ECO:0007669"/>
    <property type="project" value="InterPro"/>
</dbReference>
<feature type="coiled-coil region" evidence="13">
    <location>
        <begin position="359"/>
        <end position="393"/>
    </location>
</feature>
<evidence type="ECO:0000256" key="3">
    <source>
        <dbReference type="ARBA" id="ARBA00022723"/>
    </source>
</evidence>
<evidence type="ECO:0000256" key="12">
    <source>
        <dbReference type="PROSITE-ProRule" id="PRU00309"/>
    </source>
</evidence>
<comment type="caution">
    <text evidence="15">The sequence shown here is derived from an EMBL/GenBank/DDBJ whole genome shotgun (WGS) entry which is preliminary data.</text>
</comment>
<dbReference type="GO" id="GO:0003824">
    <property type="term" value="F:catalytic activity"/>
    <property type="evidence" value="ECO:0007669"/>
    <property type="project" value="InterPro"/>
</dbReference>
<evidence type="ECO:0000256" key="11">
    <source>
        <dbReference type="ARBA" id="ARBA00023306"/>
    </source>
</evidence>
<dbReference type="InterPro" id="IPR005135">
    <property type="entry name" value="Endo/exonuclease/phosphatase"/>
</dbReference>
<keyword evidence="16" id="KW-1185">Reference proteome</keyword>
<dbReference type="InterPro" id="IPR006612">
    <property type="entry name" value="THAP_Znf"/>
</dbReference>
<keyword evidence="8 12" id="KW-0238">DNA-binding</keyword>
<dbReference type="PANTHER" id="PTHR46600">
    <property type="entry name" value="THAP DOMAIN-CONTAINING"/>
    <property type="match status" value="1"/>
</dbReference>
<evidence type="ECO:0000256" key="5">
    <source>
        <dbReference type="ARBA" id="ARBA00022833"/>
    </source>
</evidence>
<reference evidence="15" key="1">
    <citation type="journal article" date="2020" name="Cell">
        <title>Large-Scale Comparative Analyses of Tick Genomes Elucidate Their Genetic Diversity and Vector Capacities.</title>
        <authorList>
            <consortium name="Tick Genome and Microbiome Consortium (TIGMIC)"/>
            <person name="Jia N."/>
            <person name="Wang J."/>
            <person name="Shi W."/>
            <person name="Du L."/>
            <person name="Sun Y."/>
            <person name="Zhan W."/>
            <person name="Jiang J.F."/>
            <person name="Wang Q."/>
            <person name="Zhang B."/>
            <person name="Ji P."/>
            <person name="Bell-Sakyi L."/>
            <person name="Cui X.M."/>
            <person name="Yuan T.T."/>
            <person name="Jiang B.G."/>
            <person name="Yang W.F."/>
            <person name="Lam T.T."/>
            <person name="Chang Q.C."/>
            <person name="Ding S.J."/>
            <person name="Wang X.J."/>
            <person name="Zhu J.G."/>
            <person name="Ruan X.D."/>
            <person name="Zhao L."/>
            <person name="Wei J.T."/>
            <person name="Ye R.Z."/>
            <person name="Que T.C."/>
            <person name="Du C.H."/>
            <person name="Zhou Y.H."/>
            <person name="Cheng J.X."/>
            <person name="Dai P.F."/>
            <person name="Guo W.B."/>
            <person name="Han X.H."/>
            <person name="Huang E.J."/>
            <person name="Li L.F."/>
            <person name="Wei W."/>
            <person name="Gao Y.C."/>
            <person name="Liu J.Z."/>
            <person name="Shao H.Z."/>
            <person name="Wang X."/>
            <person name="Wang C.C."/>
            <person name="Yang T.C."/>
            <person name="Huo Q.B."/>
            <person name="Li W."/>
            <person name="Chen H.Y."/>
            <person name="Chen S.E."/>
            <person name="Zhou L.G."/>
            <person name="Ni X.B."/>
            <person name="Tian J.H."/>
            <person name="Sheng Y."/>
            <person name="Liu T."/>
            <person name="Pan Y.S."/>
            <person name="Xia L.Y."/>
            <person name="Li J."/>
            <person name="Zhao F."/>
            <person name="Cao W.C."/>
        </authorList>
    </citation>
    <scope>NUCLEOTIDE SEQUENCE</scope>
    <source>
        <strain evidence="15">Rsan-2018</strain>
    </source>
</reference>
<dbReference type="AlphaFoldDB" id="A0A9D4SR61"/>
<dbReference type="EMBL" id="JABSTV010001253">
    <property type="protein sequence ID" value="KAH7944155.1"/>
    <property type="molecule type" value="Genomic_DNA"/>
</dbReference>
<dbReference type="SUPFAM" id="SSF57716">
    <property type="entry name" value="Glucocorticoid receptor-like (DNA-binding domain)"/>
    <property type="match status" value="1"/>
</dbReference>
<dbReference type="PROSITE" id="PS50950">
    <property type="entry name" value="ZF_THAP"/>
    <property type="match status" value="1"/>
</dbReference>
<comment type="subcellular location">
    <subcellularLocation>
        <location evidence="1">Nucleus</location>
        <location evidence="1">Nucleoplasm</location>
    </subcellularLocation>
</comment>
<keyword evidence="6" id="KW-0805">Transcription regulation</keyword>
<dbReference type="Gene3D" id="3.60.10.10">
    <property type="entry name" value="Endonuclease/exonuclease/phosphatase"/>
    <property type="match status" value="1"/>
</dbReference>
<evidence type="ECO:0000256" key="1">
    <source>
        <dbReference type="ARBA" id="ARBA00004642"/>
    </source>
</evidence>
<evidence type="ECO:0000256" key="7">
    <source>
        <dbReference type="ARBA" id="ARBA00023054"/>
    </source>
</evidence>
<dbReference type="InterPro" id="IPR038441">
    <property type="entry name" value="THAP_Znf_sf"/>
</dbReference>
<organism evidence="15 16">
    <name type="scientific">Rhipicephalus sanguineus</name>
    <name type="common">Brown dog tick</name>
    <name type="synonym">Ixodes sanguineus</name>
    <dbReference type="NCBI Taxonomy" id="34632"/>
    <lineage>
        <taxon>Eukaryota</taxon>
        <taxon>Metazoa</taxon>
        <taxon>Ecdysozoa</taxon>
        <taxon>Arthropoda</taxon>
        <taxon>Chelicerata</taxon>
        <taxon>Arachnida</taxon>
        <taxon>Acari</taxon>
        <taxon>Parasitiformes</taxon>
        <taxon>Ixodida</taxon>
        <taxon>Ixodoidea</taxon>
        <taxon>Ixodidae</taxon>
        <taxon>Rhipicephalinae</taxon>
        <taxon>Rhipicephalus</taxon>
        <taxon>Rhipicephalus</taxon>
    </lineage>
</organism>
<evidence type="ECO:0000256" key="10">
    <source>
        <dbReference type="ARBA" id="ARBA00023242"/>
    </source>
</evidence>
<keyword evidence="10" id="KW-0539">Nucleus</keyword>
<evidence type="ECO:0000256" key="13">
    <source>
        <dbReference type="SAM" id="Coils"/>
    </source>
</evidence>
<evidence type="ECO:0000256" key="2">
    <source>
        <dbReference type="ARBA" id="ARBA00006177"/>
    </source>
</evidence>
<evidence type="ECO:0000256" key="8">
    <source>
        <dbReference type="ARBA" id="ARBA00023125"/>
    </source>
</evidence>
<evidence type="ECO:0000313" key="15">
    <source>
        <dbReference type="EMBL" id="KAH7944155.1"/>
    </source>
</evidence>
<dbReference type="VEuPathDB" id="VectorBase:RSAN_029195"/>
<keyword evidence="9" id="KW-0804">Transcription</keyword>
<dbReference type="InterPro" id="IPR026516">
    <property type="entry name" value="THAP1/10"/>
</dbReference>